<evidence type="ECO:0000256" key="2">
    <source>
        <dbReference type="ARBA" id="ARBA00022679"/>
    </source>
</evidence>
<dbReference type="PIRSF" id="PIRSF000429">
    <property type="entry name" value="Ac-CoA_Ac_transf"/>
    <property type="match status" value="1"/>
</dbReference>
<dbReference type="EMBL" id="BAAAPN010000057">
    <property type="protein sequence ID" value="GAA1765688.1"/>
    <property type="molecule type" value="Genomic_DNA"/>
</dbReference>
<evidence type="ECO:0000259" key="6">
    <source>
        <dbReference type="Pfam" id="PF02803"/>
    </source>
</evidence>
<dbReference type="InterPro" id="IPR016039">
    <property type="entry name" value="Thiolase-like"/>
</dbReference>
<organism evidence="7 8">
    <name type="scientific">Nostocoides vanveenii</name>
    <dbReference type="NCBI Taxonomy" id="330835"/>
    <lineage>
        <taxon>Bacteria</taxon>
        <taxon>Bacillati</taxon>
        <taxon>Actinomycetota</taxon>
        <taxon>Actinomycetes</taxon>
        <taxon>Micrococcales</taxon>
        <taxon>Intrasporangiaceae</taxon>
        <taxon>Nostocoides</taxon>
    </lineage>
</organism>
<dbReference type="Gene3D" id="3.40.47.10">
    <property type="match status" value="1"/>
</dbReference>
<dbReference type="InterPro" id="IPR020617">
    <property type="entry name" value="Thiolase_C"/>
</dbReference>
<dbReference type="PROSITE" id="PS00737">
    <property type="entry name" value="THIOLASE_2"/>
    <property type="match status" value="1"/>
</dbReference>
<feature type="domain" description="Thiolase N-terminal" evidence="5">
    <location>
        <begin position="5"/>
        <end position="274"/>
    </location>
</feature>
<dbReference type="CDD" id="cd00751">
    <property type="entry name" value="thiolase"/>
    <property type="match status" value="1"/>
</dbReference>
<dbReference type="SUPFAM" id="SSF53901">
    <property type="entry name" value="Thiolase-like"/>
    <property type="match status" value="2"/>
</dbReference>
<reference evidence="7 8" key="1">
    <citation type="journal article" date="2019" name="Int. J. Syst. Evol. Microbiol.">
        <title>The Global Catalogue of Microorganisms (GCM) 10K type strain sequencing project: providing services to taxonomists for standard genome sequencing and annotation.</title>
        <authorList>
            <consortium name="The Broad Institute Genomics Platform"/>
            <consortium name="The Broad Institute Genome Sequencing Center for Infectious Disease"/>
            <person name="Wu L."/>
            <person name="Ma J."/>
        </authorList>
    </citation>
    <scope>NUCLEOTIDE SEQUENCE [LARGE SCALE GENOMIC DNA]</scope>
    <source>
        <strain evidence="7 8">JCM 15591</strain>
    </source>
</reference>
<protein>
    <submittedName>
        <fullName evidence="7">Acetyl-CoA C-acetyltransferase</fullName>
    </submittedName>
</protein>
<dbReference type="InterPro" id="IPR050215">
    <property type="entry name" value="Thiolase-like_sf_Thiolase"/>
</dbReference>
<accession>A0ABN2KV55</accession>
<dbReference type="NCBIfam" id="TIGR01930">
    <property type="entry name" value="AcCoA-C-Actrans"/>
    <property type="match status" value="1"/>
</dbReference>
<dbReference type="PANTHER" id="PTHR43853:SF21">
    <property type="entry name" value="STEROID 3-KETOACYL-COA THIOLASE"/>
    <property type="match status" value="1"/>
</dbReference>
<sequence>MPEAVIVAVARSPIGRAMKGSLVGMRPDDLTVQMVQAALAKVPALDPATLDDLMLGTGNPAGEGGFNMARVVAALAGYDTLPGVTVNRYCSSSLQTTRMAFHAIKAGEGQAFISAGVETVSRFAAGGADLNAAAQNPHFAAAIDRTRKRAQGGAPEWTDPRQTGDLPDVYIAMGQTAENVAQLTGITRQEQDEFGVRSQNLAEEAIANGFWATDIVPVTLPDGTVVSADDGPRPGVTLEKVAQLQPVFRPDGTITAGNACPLNDGAAAVIVMSDSRAKELGVTPLARVVATAVSGLSPEIMGLGPIEATRRVLAQAGMTIGDIDLAEINEAFAVQVIGSARELGIPMEKLNVNGGAIAVGHPFGMTGARITSTLVNSLAFHDKQIGLETMCVGGGQGMAMIIERLS</sequence>
<comment type="caution">
    <text evidence="7">The sequence shown here is derived from an EMBL/GenBank/DDBJ whole genome shotgun (WGS) entry which is preliminary data.</text>
</comment>
<proteinExistence type="inferred from homology"/>
<dbReference type="InterPro" id="IPR020616">
    <property type="entry name" value="Thiolase_N"/>
</dbReference>
<evidence type="ECO:0000313" key="8">
    <source>
        <dbReference type="Proteomes" id="UP001501475"/>
    </source>
</evidence>
<dbReference type="PANTHER" id="PTHR43853">
    <property type="entry name" value="3-KETOACYL-COA THIOLASE, PEROXISOMAL"/>
    <property type="match status" value="1"/>
</dbReference>
<evidence type="ECO:0000259" key="5">
    <source>
        <dbReference type="Pfam" id="PF00108"/>
    </source>
</evidence>
<dbReference type="Pfam" id="PF02803">
    <property type="entry name" value="Thiolase_C"/>
    <property type="match status" value="1"/>
</dbReference>
<evidence type="ECO:0000256" key="1">
    <source>
        <dbReference type="ARBA" id="ARBA00010982"/>
    </source>
</evidence>
<keyword evidence="3 4" id="KW-0012">Acyltransferase</keyword>
<keyword evidence="8" id="KW-1185">Reference proteome</keyword>
<dbReference type="InterPro" id="IPR002155">
    <property type="entry name" value="Thiolase"/>
</dbReference>
<dbReference type="NCBIfam" id="NF005890">
    <property type="entry name" value="PRK07851.1"/>
    <property type="match status" value="1"/>
</dbReference>
<evidence type="ECO:0000256" key="3">
    <source>
        <dbReference type="ARBA" id="ARBA00023315"/>
    </source>
</evidence>
<evidence type="ECO:0000313" key="7">
    <source>
        <dbReference type="EMBL" id="GAA1765688.1"/>
    </source>
</evidence>
<name>A0ABN2KV55_9MICO</name>
<dbReference type="RefSeq" id="WP_344067001.1">
    <property type="nucleotide sequence ID" value="NZ_BAAAPN010000057.1"/>
</dbReference>
<comment type="similarity">
    <text evidence="1 4">Belongs to the thiolase-like superfamily. Thiolase family.</text>
</comment>
<evidence type="ECO:0000256" key="4">
    <source>
        <dbReference type="RuleBase" id="RU003557"/>
    </source>
</evidence>
<feature type="domain" description="Thiolase C-terminal" evidence="6">
    <location>
        <begin position="283"/>
        <end position="404"/>
    </location>
</feature>
<dbReference type="InterPro" id="IPR020613">
    <property type="entry name" value="Thiolase_CS"/>
</dbReference>
<gene>
    <name evidence="7" type="ORF">GCM10009810_25680</name>
</gene>
<dbReference type="Proteomes" id="UP001501475">
    <property type="component" value="Unassembled WGS sequence"/>
</dbReference>
<dbReference type="Pfam" id="PF00108">
    <property type="entry name" value="Thiolase_N"/>
    <property type="match status" value="1"/>
</dbReference>
<keyword evidence="2 4" id="KW-0808">Transferase</keyword>